<dbReference type="GO" id="GO:0020037">
    <property type="term" value="F:heme binding"/>
    <property type="evidence" value="ECO:0007669"/>
    <property type="project" value="InterPro"/>
</dbReference>
<dbReference type="AlphaFoldDB" id="A0A2N5X419"/>
<comment type="caution">
    <text evidence="7">The sequence shown here is derived from an EMBL/GenBank/DDBJ whole genome shotgun (WGS) entry which is preliminary data.</text>
</comment>
<evidence type="ECO:0000256" key="3">
    <source>
        <dbReference type="ARBA" id="ARBA00022737"/>
    </source>
</evidence>
<dbReference type="GO" id="GO:0046872">
    <property type="term" value="F:metal ion binding"/>
    <property type="evidence" value="ECO:0007669"/>
    <property type="project" value="UniProtKB-KW"/>
</dbReference>
<feature type="domain" description="Cytochrome c" evidence="6">
    <location>
        <begin position="424"/>
        <end position="505"/>
    </location>
</feature>
<keyword evidence="8" id="KW-1185">Reference proteome</keyword>
<dbReference type="InterPro" id="IPR051550">
    <property type="entry name" value="SCF-Subunits/Alg-Epimerases"/>
</dbReference>
<sequence>MNKIVAVVGALALLGGGYYLGNANQPEPTVIKVPTAPKAEFTSSGADEVSAASGKVSVRAWETPTSGEVIIVKDGESIQDAVKAAQPGAVIKVMPGTYKETVYVDKDNITLSGVIERGAYPVMDGEGVRNDAVLYSGNGFTVENLYITKYKGNAIMGQAGNNYIIRNNIIVDTGVYGIFPQLGKNGIVAHNVISGIEDAAIYVGMSDNVDVVYNQVFDSVAGIEIENSRSALVEGNFVYNNTGGILAFITPGLPIKTCSDVIIRNNFVVDNNHENFAIPGSLVSNIPQGTGMLIMACDDVVVEQNIITGNESMGMLFTDFSLAGNAATDPDADPRPNRPKILNNIMRDNGKNPAPMVRAVLATQMLTRGPDVIDTVGMDDGCILNPERYRTFGLEKYGDCEFENTKTVLTYTLPEPVPPRVNETNMDKGKLAYYGVCAGCHAYGSRMIGPPTQIIQALYMDNPEGIAAYAAAPVRKRDDYPEMPPQGHLDDETRLAAAKFMLGLTR</sequence>
<dbReference type="SUPFAM" id="SSF51126">
    <property type="entry name" value="Pectin lyase-like"/>
    <property type="match status" value="1"/>
</dbReference>
<dbReference type="Gene3D" id="2.160.20.10">
    <property type="entry name" value="Single-stranded right-handed beta-helix, Pectin lyase-like"/>
    <property type="match status" value="1"/>
</dbReference>
<dbReference type="InterPro" id="IPR006626">
    <property type="entry name" value="PbH1"/>
</dbReference>
<accession>A0A2N5X419</accession>
<reference evidence="7 8" key="1">
    <citation type="submission" date="2018-01" db="EMBL/GenBank/DDBJ databases">
        <title>The draft genome sequence of Halioglobus lutimaris HF004.</title>
        <authorList>
            <person name="Du Z.-J."/>
            <person name="Shi M.-J."/>
        </authorList>
    </citation>
    <scope>NUCLEOTIDE SEQUENCE [LARGE SCALE GENOMIC DNA]</scope>
    <source>
        <strain evidence="7 8">HF004</strain>
    </source>
</reference>
<dbReference type="OrthoDB" id="338827at2"/>
<dbReference type="InterPro" id="IPR036909">
    <property type="entry name" value="Cyt_c-like_dom_sf"/>
</dbReference>
<dbReference type="GO" id="GO:0004601">
    <property type="term" value="F:peroxidase activity"/>
    <property type="evidence" value="ECO:0007669"/>
    <property type="project" value="UniProtKB-KW"/>
</dbReference>
<dbReference type="SUPFAM" id="SSF46626">
    <property type="entry name" value="Cytochrome c"/>
    <property type="match status" value="1"/>
</dbReference>
<evidence type="ECO:0000259" key="6">
    <source>
        <dbReference type="PROSITE" id="PS51007"/>
    </source>
</evidence>
<evidence type="ECO:0000256" key="1">
    <source>
        <dbReference type="ARBA" id="ARBA00022617"/>
    </source>
</evidence>
<gene>
    <name evidence="7" type="ORF">C0039_09175</name>
</gene>
<organism evidence="7 8">
    <name type="scientific">Pseudohalioglobus lutimaris</name>
    <dbReference type="NCBI Taxonomy" id="1737061"/>
    <lineage>
        <taxon>Bacteria</taxon>
        <taxon>Pseudomonadati</taxon>
        <taxon>Pseudomonadota</taxon>
        <taxon>Gammaproteobacteria</taxon>
        <taxon>Cellvibrionales</taxon>
        <taxon>Halieaceae</taxon>
        <taxon>Pseudohalioglobus</taxon>
    </lineage>
</organism>
<dbReference type="PANTHER" id="PTHR22990:SF15">
    <property type="entry name" value="F-BOX ONLY PROTEIN 10"/>
    <property type="match status" value="1"/>
</dbReference>
<dbReference type="Proteomes" id="UP000235005">
    <property type="component" value="Unassembled WGS sequence"/>
</dbReference>
<keyword evidence="3" id="KW-0677">Repeat</keyword>
<dbReference type="InterPro" id="IPR009056">
    <property type="entry name" value="Cyt_c-like_dom"/>
</dbReference>
<dbReference type="RefSeq" id="WP_075999995.1">
    <property type="nucleotide sequence ID" value="NZ_PKUS01000008.1"/>
</dbReference>
<protein>
    <submittedName>
        <fullName evidence="7">Cytochrome-c peroxidase</fullName>
    </submittedName>
</protein>
<evidence type="ECO:0000256" key="4">
    <source>
        <dbReference type="ARBA" id="ARBA00023004"/>
    </source>
</evidence>
<dbReference type="PANTHER" id="PTHR22990">
    <property type="entry name" value="F-BOX ONLY PROTEIN"/>
    <property type="match status" value="1"/>
</dbReference>
<dbReference type="SMART" id="SM00710">
    <property type="entry name" value="PbH1"/>
    <property type="match status" value="6"/>
</dbReference>
<evidence type="ECO:0000313" key="7">
    <source>
        <dbReference type="EMBL" id="PLW69222.1"/>
    </source>
</evidence>
<dbReference type="InterPro" id="IPR022442">
    <property type="entry name" value="SO_2930-like_dom"/>
</dbReference>
<keyword evidence="2 5" id="KW-0479">Metal-binding</keyword>
<dbReference type="InterPro" id="IPR039448">
    <property type="entry name" value="Beta_helix"/>
</dbReference>
<keyword evidence="7" id="KW-0575">Peroxidase</keyword>
<proteinExistence type="predicted"/>
<dbReference type="InterPro" id="IPR012334">
    <property type="entry name" value="Pectin_lyas_fold"/>
</dbReference>
<dbReference type="InterPro" id="IPR011050">
    <property type="entry name" value="Pectin_lyase_fold/virulence"/>
</dbReference>
<name>A0A2N5X419_9GAMM</name>
<dbReference type="Pfam" id="PF13229">
    <property type="entry name" value="Beta_helix"/>
    <property type="match status" value="1"/>
</dbReference>
<keyword evidence="7" id="KW-0560">Oxidoreductase</keyword>
<dbReference type="EMBL" id="PKUS01000008">
    <property type="protein sequence ID" value="PLW69222.1"/>
    <property type="molecule type" value="Genomic_DNA"/>
</dbReference>
<dbReference type="NCBIfam" id="TIGR03805">
    <property type="entry name" value="beta_helix_1"/>
    <property type="match status" value="1"/>
</dbReference>
<dbReference type="PROSITE" id="PS51007">
    <property type="entry name" value="CYTC"/>
    <property type="match status" value="1"/>
</dbReference>
<evidence type="ECO:0000256" key="2">
    <source>
        <dbReference type="ARBA" id="ARBA00022723"/>
    </source>
</evidence>
<keyword evidence="4 5" id="KW-0408">Iron</keyword>
<evidence type="ECO:0000313" key="8">
    <source>
        <dbReference type="Proteomes" id="UP000235005"/>
    </source>
</evidence>
<dbReference type="GO" id="GO:0009055">
    <property type="term" value="F:electron transfer activity"/>
    <property type="evidence" value="ECO:0007669"/>
    <property type="project" value="InterPro"/>
</dbReference>
<keyword evidence="1 5" id="KW-0349">Heme</keyword>
<evidence type="ECO:0000256" key="5">
    <source>
        <dbReference type="PROSITE-ProRule" id="PRU00433"/>
    </source>
</evidence>